<feature type="domain" description="AAA+ ATPase" evidence="2">
    <location>
        <begin position="248"/>
        <end position="412"/>
    </location>
</feature>
<dbReference type="InterPro" id="IPR049945">
    <property type="entry name" value="AAA_22"/>
</dbReference>
<dbReference type="InterPro" id="IPR023214">
    <property type="entry name" value="HAD_sf"/>
</dbReference>
<dbReference type="InterPro" id="IPR036412">
    <property type="entry name" value="HAD-like_sf"/>
</dbReference>
<evidence type="ECO:0000256" key="1">
    <source>
        <dbReference type="SAM" id="MobiDB-lite"/>
    </source>
</evidence>
<dbReference type="SUPFAM" id="SSF56784">
    <property type="entry name" value="HAD-like"/>
    <property type="match status" value="1"/>
</dbReference>
<dbReference type="Pfam" id="PF13401">
    <property type="entry name" value="AAA_22"/>
    <property type="match status" value="1"/>
</dbReference>
<dbReference type="Gene3D" id="3.40.50.1000">
    <property type="entry name" value="HAD superfamily/HAD-like"/>
    <property type="match status" value="1"/>
</dbReference>
<dbReference type="GO" id="GO:0016887">
    <property type="term" value="F:ATP hydrolysis activity"/>
    <property type="evidence" value="ECO:0007669"/>
    <property type="project" value="InterPro"/>
</dbReference>
<protein>
    <recommendedName>
        <fullName evidence="2">AAA+ ATPase domain-containing protein</fullName>
    </recommendedName>
</protein>
<dbReference type="EMBL" id="JACHOU010000004">
    <property type="protein sequence ID" value="MBB6354705.1"/>
    <property type="molecule type" value="Genomic_DNA"/>
</dbReference>
<dbReference type="InterPro" id="IPR027417">
    <property type="entry name" value="P-loop_NTPase"/>
</dbReference>
<dbReference type="Gene3D" id="3.90.1070.10">
    <property type="match status" value="1"/>
</dbReference>
<dbReference type="RefSeq" id="WP_184699557.1">
    <property type="nucleotide sequence ID" value="NZ_BAABEG010000001.1"/>
</dbReference>
<dbReference type="GO" id="GO:0016791">
    <property type="term" value="F:phosphatase activity"/>
    <property type="evidence" value="ECO:0007669"/>
    <property type="project" value="TreeGrafter"/>
</dbReference>
<dbReference type="PANTHER" id="PTHR10000:SF8">
    <property type="entry name" value="HAD SUPERFAMILY HYDROLASE-LIKE, TYPE 3"/>
    <property type="match status" value="1"/>
</dbReference>
<keyword evidence="4" id="KW-1185">Reference proteome</keyword>
<name>A0A7X0KL53_9HYPH</name>
<proteinExistence type="predicted"/>
<reference evidence="3 4" key="1">
    <citation type="submission" date="2020-08" db="EMBL/GenBank/DDBJ databases">
        <title>Genomic Encyclopedia of Type Strains, Phase IV (KMG-IV): sequencing the most valuable type-strain genomes for metagenomic binning, comparative biology and taxonomic classification.</title>
        <authorList>
            <person name="Goeker M."/>
        </authorList>
    </citation>
    <scope>NUCLEOTIDE SEQUENCE [LARGE SCALE GENOMIC DNA]</scope>
    <source>
        <strain evidence="3 4">DSM 7051</strain>
    </source>
</reference>
<dbReference type="SMART" id="SM00382">
    <property type="entry name" value="AAA"/>
    <property type="match status" value="1"/>
</dbReference>
<evidence type="ECO:0000313" key="4">
    <source>
        <dbReference type="Proteomes" id="UP000536262"/>
    </source>
</evidence>
<accession>A0A7X0KL53</accession>
<comment type="caution">
    <text evidence="3">The sequence shown here is derived from an EMBL/GenBank/DDBJ whole genome shotgun (WGS) entry which is preliminary data.</text>
</comment>
<dbReference type="InterPro" id="IPR006379">
    <property type="entry name" value="HAD-SF_hydro_IIB"/>
</dbReference>
<dbReference type="SUPFAM" id="SSF52540">
    <property type="entry name" value="P-loop containing nucleoside triphosphate hydrolases"/>
    <property type="match status" value="1"/>
</dbReference>
<dbReference type="InterPro" id="IPR003593">
    <property type="entry name" value="AAA+_ATPase"/>
</dbReference>
<dbReference type="GO" id="GO:0000287">
    <property type="term" value="F:magnesium ion binding"/>
    <property type="evidence" value="ECO:0007669"/>
    <property type="project" value="TreeGrafter"/>
</dbReference>
<evidence type="ECO:0000313" key="3">
    <source>
        <dbReference type="EMBL" id="MBB6354705.1"/>
    </source>
</evidence>
<dbReference type="AlphaFoldDB" id="A0A7X0KL53"/>
<evidence type="ECO:0000259" key="2">
    <source>
        <dbReference type="SMART" id="SM00382"/>
    </source>
</evidence>
<dbReference type="Pfam" id="PF08282">
    <property type="entry name" value="Hydrolase_3"/>
    <property type="match status" value="2"/>
</dbReference>
<dbReference type="PANTHER" id="PTHR10000">
    <property type="entry name" value="PHOSPHOSERINE PHOSPHATASE"/>
    <property type="match status" value="1"/>
</dbReference>
<organism evidence="3 4">
    <name type="scientific">Aminobacter aganoensis</name>
    <dbReference type="NCBI Taxonomy" id="83264"/>
    <lineage>
        <taxon>Bacteria</taxon>
        <taxon>Pseudomonadati</taxon>
        <taxon>Pseudomonadota</taxon>
        <taxon>Alphaproteobacteria</taxon>
        <taxon>Hyphomicrobiales</taxon>
        <taxon>Phyllobacteriaceae</taxon>
        <taxon>Aminobacter</taxon>
    </lineage>
</organism>
<dbReference type="NCBIfam" id="TIGR01484">
    <property type="entry name" value="HAD-SF-IIB"/>
    <property type="match status" value="1"/>
</dbReference>
<feature type="region of interest" description="Disordered" evidence="1">
    <location>
        <begin position="446"/>
        <end position="469"/>
    </location>
</feature>
<sequence>MYVLALATDYDETLAEHGLVSGATFKALEDFKKTGRKLILVTGRELPDLERVFPEHDVFDRIVAENGALLYTPGTKKKRLLAPAPPQEFVERLRSRGVSPLYVGDSIVATLVPNETIVLDEIRRLGLELEIIFNKGAVMVLPSGINKATGLAAALEELELSPHNVVAIGDAENDHAFLRAAGYGVAVANALPSVKETADRVTSGQRGEGVSELVGQLTANDAELMQSSRQFVKLGVTGSGSDVDISPSGGGILIAGNSGIGKSTLATMLTERFVEKGFQFCILDPEGDYEQLQDVAVVGDADTPPSVREILHLLAKPSNNIAVNMLGLKTDDRPQYFAKLLPELAALRARTGRPHWLVIDEAHHLLPAARVGASFSLPKELPATILITVHPDLVSTDLLETVETVIALGPEADQVLASFCEAVDDQAPAGVSPPSNKQVNFWKRAAGQPPQAISVDPPRQEKKRHKRKYAEGDLGDSSFYFKGAEGALNLKAQNLMIFLQIADGVDDPTWEHHRRAGDYSDWFRDKVKDKKLAKEASAIERNQSLDPKASRAAISEAVRRRYTVEA</sequence>
<dbReference type="Gene3D" id="3.40.50.300">
    <property type="entry name" value="P-loop containing nucleotide triphosphate hydrolases"/>
    <property type="match status" value="1"/>
</dbReference>
<gene>
    <name evidence="3" type="ORF">GGR00_002489</name>
</gene>
<dbReference type="GO" id="GO:0005829">
    <property type="term" value="C:cytosol"/>
    <property type="evidence" value="ECO:0007669"/>
    <property type="project" value="TreeGrafter"/>
</dbReference>
<dbReference type="Proteomes" id="UP000536262">
    <property type="component" value="Unassembled WGS sequence"/>
</dbReference>